<organism evidence="3 4">
    <name type="scientific">Gordonia aquimaris</name>
    <dbReference type="NCBI Taxonomy" id="2984863"/>
    <lineage>
        <taxon>Bacteria</taxon>
        <taxon>Bacillati</taxon>
        <taxon>Actinomycetota</taxon>
        <taxon>Actinomycetes</taxon>
        <taxon>Mycobacteriales</taxon>
        <taxon>Gordoniaceae</taxon>
        <taxon>Gordonia</taxon>
    </lineage>
</organism>
<evidence type="ECO:0000256" key="1">
    <source>
        <dbReference type="SAM" id="MobiDB-lite"/>
    </source>
</evidence>
<dbReference type="Gene3D" id="2.140.10.10">
    <property type="entry name" value="Quinoprotein alcohol dehydrogenase-like superfamily"/>
    <property type="match status" value="1"/>
</dbReference>
<protein>
    <recommendedName>
        <fullName evidence="5">PQQ-binding-like beta-propeller repeat protein</fullName>
    </recommendedName>
</protein>
<dbReference type="RefSeq" id="WP_266062351.1">
    <property type="nucleotide sequence ID" value="NZ_JAPKFM010000014.1"/>
</dbReference>
<proteinExistence type="predicted"/>
<reference evidence="3" key="1">
    <citation type="submission" date="2022-10" db="EMBL/GenBank/DDBJ databases">
        <title>WGS of marine actinomycetes from Thailand.</title>
        <authorList>
            <person name="Thawai C."/>
        </authorList>
    </citation>
    <scope>NUCLEOTIDE SEQUENCE</scope>
    <source>
        <strain evidence="3">SW21</strain>
    </source>
</reference>
<feature type="transmembrane region" description="Helical" evidence="2">
    <location>
        <begin position="12"/>
        <end position="33"/>
    </location>
</feature>
<evidence type="ECO:0000313" key="4">
    <source>
        <dbReference type="Proteomes" id="UP001143347"/>
    </source>
</evidence>
<evidence type="ECO:0008006" key="5">
    <source>
        <dbReference type="Google" id="ProtNLM"/>
    </source>
</evidence>
<comment type="caution">
    <text evidence="3">The sequence shown here is derived from an EMBL/GenBank/DDBJ whole genome shotgun (WGS) entry which is preliminary data.</text>
</comment>
<keyword evidence="2" id="KW-0472">Membrane</keyword>
<dbReference type="Proteomes" id="UP001143347">
    <property type="component" value="Unassembled WGS sequence"/>
</dbReference>
<accession>A0A9X3D765</accession>
<dbReference type="EMBL" id="JAPKFM010000014">
    <property type="protein sequence ID" value="MCX2965269.1"/>
    <property type="molecule type" value="Genomic_DNA"/>
</dbReference>
<name>A0A9X3D765_9ACTN</name>
<dbReference type="InterPro" id="IPR011047">
    <property type="entry name" value="Quinoprotein_ADH-like_sf"/>
</dbReference>
<keyword evidence="4" id="KW-1185">Reference proteome</keyword>
<keyword evidence="2" id="KW-1133">Transmembrane helix</keyword>
<feature type="compositionally biased region" description="Polar residues" evidence="1">
    <location>
        <begin position="304"/>
        <end position="318"/>
    </location>
</feature>
<dbReference type="SUPFAM" id="SSF50998">
    <property type="entry name" value="Quinoprotein alcohol dehydrogenase-like"/>
    <property type="match status" value="1"/>
</dbReference>
<sequence length="428" mass="44456">MARIRPERRTPVDLAVTAAIIVVTVVVGVLVWANSPVRQTESVQAVAPVPEVEPSAQVPTALTPSWRAQSPATRIPAVANSTVVTADGGTVAGRDPRTGRELWRYTRNLDLCAAIAAWPASNNKVLAAYRNSRGCGEITALDASSGQRAGGRSSDADDRVRLLSDSGYVVSQGPTRLETWGSNLVRGIEYGRVDAPVNPDVQPGRSDCQLLSSAVGGSRVAVIERCADDPGYRLTVLGAVLDDDEDVQQYGSSIITDGSAGPPPILIAMTSSTIAVYDGGGDPPLPAADTPTPDGNRTPTIRQFSSDGAPTATNTVNGVQAPPGDGVVVTGGGLTTFYTGTATVVLDASDLRPIYQIPGTIGTGEVMAGQLLLPTADGVSVRDGATGRELRAMTLPRDGRRDEPVALRVLGADVIEQWGPTVTSYSPA</sequence>
<gene>
    <name evidence="3" type="ORF">OSB52_14310</name>
</gene>
<evidence type="ECO:0000256" key="2">
    <source>
        <dbReference type="SAM" id="Phobius"/>
    </source>
</evidence>
<evidence type="ECO:0000313" key="3">
    <source>
        <dbReference type="EMBL" id="MCX2965269.1"/>
    </source>
</evidence>
<feature type="region of interest" description="Disordered" evidence="1">
    <location>
        <begin position="304"/>
        <end position="324"/>
    </location>
</feature>
<dbReference type="AlphaFoldDB" id="A0A9X3D765"/>
<keyword evidence="2" id="KW-0812">Transmembrane</keyword>